<dbReference type="PANTHER" id="PTHR42718">
    <property type="entry name" value="MAJOR FACILITATOR SUPERFAMILY MULTIDRUG TRANSPORTER MFSC"/>
    <property type="match status" value="1"/>
</dbReference>
<evidence type="ECO:0000256" key="5">
    <source>
        <dbReference type="ARBA" id="ARBA00022989"/>
    </source>
</evidence>
<feature type="transmembrane region" description="Helical" evidence="7">
    <location>
        <begin position="245"/>
        <end position="263"/>
    </location>
</feature>
<keyword evidence="6 7" id="KW-0472">Membrane</keyword>
<dbReference type="GO" id="GO:0022857">
    <property type="term" value="F:transmembrane transporter activity"/>
    <property type="evidence" value="ECO:0007669"/>
    <property type="project" value="InterPro"/>
</dbReference>
<dbReference type="NCBIfam" id="TIGR00711">
    <property type="entry name" value="efflux_EmrB"/>
    <property type="match status" value="1"/>
</dbReference>
<gene>
    <name evidence="9" type="ORF">GA0070607_6193</name>
</gene>
<dbReference type="InterPro" id="IPR011701">
    <property type="entry name" value="MFS"/>
</dbReference>
<dbReference type="CDD" id="cd17321">
    <property type="entry name" value="MFS_MMR_MDR_like"/>
    <property type="match status" value="1"/>
</dbReference>
<dbReference type="Gene3D" id="1.20.1720.10">
    <property type="entry name" value="Multidrug resistance protein D"/>
    <property type="match status" value="1"/>
</dbReference>
<feature type="transmembrane region" description="Helical" evidence="7">
    <location>
        <begin position="284"/>
        <end position="306"/>
    </location>
</feature>
<dbReference type="PANTHER" id="PTHR42718:SF46">
    <property type="entry name" value="BLR6921 PROTEIN"/>
    <property type="match status" value="1"/>
</dbReference>
<dbReference type="PROSITE" id="PS00216">
    <property type="entry name" value="SUGAR_TRANSPORT_1"/>
    <property type="match status" value="1"/>
</dbReference>
<dbReference type="AlphaFoldDB" id="A0A1C4Y3I8"/>
<feature type="transmembrane region" description="Helical" evidence="7">
    <location>
        <begin position="95"/>
        <end position="121"/>
    </location>
</feature>
<dbReference type="EMBL" id="LT607412">
    <property type="protein sequence ID" value="SCF15240.1"/>
    <property type="molecule type" value="Genomic_DNA"/>
</dbReference>
<evidence type="ECO:0000256" key="4">
    <source>
        <dbReference type="ARBA" id="ARBA00022692"/>
    </source>
</evidence>
<feature type="transmembrane region" description="Helical" evidence="7">
    <location>
        <begin position="181"/>
        <end position="202"/>
    </location>
</feature>
<protein>
    <submittedName>
        <fullName evidence="9">Drug resistance transporter, EmrB/QacA subfamily</fullName>
    </submittedName>
</protein>
<feature type="transmembrane region" description="Helical" evidence="7">
    <location>
        <begin position="26"/>
        <end position="46"/>
    </location>
</feature>
<feature type="transmembrane region" description="Helical" evidence="7">
    <location>
        <begin position="154"/>
        <end position="175"/>
    </location>
</feature>
<sequence>MPGTTSTAPGAPGAETSTNAPHPRRWIALAVIAVSQLMVVLDATIVNIALPQAQSDLGITDANRQWVITAYTLAFGGLLLLGGRIADFWGRKRTFLVGMTGFALASALGGLATTGGMLFAARALQGAFGALLAPAALALLTVLFTEATERAKAFAVYGAIAGGGSAVGLLLGGVLTEYADWRWCLLVNIPVAAIAIAFALPLVPESRAHGNTRYDVPGAVVVTAGLVSLVYGFTKAAEDGWDATATLGFIAAGVVLLAAFVAIELRSNHPLLPLRIILDRNRGGAYLASTLIGAGLFGAFLFLTFYFQVVLQYKPLEAGLASLPVTAGVLIAAGGASQLMPRLGAKPLMVGGAVLAAVAMLLLTQIDVDTSFLTHLLPAQVILGMGLGFTFVPLSSLALVGVPEHDAGAASATLNATQQIGGSLGTALLNTMYTSAVATYLVSHVPNPANQIEALVHGYSVAFAWGAALIVLAGLATLILIKVRREDIPAGNAVHMG</sequence>
<dbReference type="PROSITE" id="PS50850">
    <property type="entry name" value="MFS"/>
    <property type="match status" value="1"/>
</dbReference>
<evidence type="ECO:0000256" key="3">
    <source>
        <dbReference type="ARBA" id="ARBA00022475"/>
    </source>
</evidence>
<name>A0A1C4Y3I8_9ACTN</name>
<organism evidence="9 10">
    <name type="scientific">Micromonospora coriariae</name>
    <dbReference type="NCBI Taxonomy" id="285665"/>
    <lineage>
        <taxon>Bacteria</taxon>
        <taxon>Bacillati</taxon>
        <taxon>Actinomycetota</taxon>
        <taxon>Actinomycetes</taxon>
        <taxon>Micromonosporales</taxon>
        <taxon>Micromonosporaceae</taxon>
        <taxon>Micromonospora</taxon>
    </lineage>
</organism>
<feature type="transmembrane region" description="Helical" evidence="7">
    <location>
        <begin position="378"/>
        <end position="402"/>
    </location>
</feature>
<evidence type="ECO:0000313" key="10">
    <source>
        <dbReference type="Proteomes" id="UP000198243"/>
    </source>
</evidence>
<dbReference type="OrthoDB" id="4080117at2"/>
<feature type="transmembrane region" description="Helical" evidence="7">
    <location>
        <begin position="214"/>
        <end position="233"/>
    </location>
</feature>
<evidence type="ECO:0000259" key="8">
    <source>
        <dbReference type="PROSITE" id="PS50850"/>
    </source>
</evidence>
<dbReference type="PRINTS" id="PR01036">
    <property type="entry name" value="TCRTETB"/>
</dbReference>
<dbReference type="Proteomes" id="UP000198243">
    <property type="component" value="Chromosome I"/>
</dbReference>
<evidence type="ECO:0000256" key="6">
    <source>
        <dbReference type="ARBA" id="ARBA00023136"/>
    </source>
</evidence>
<keyword evidence="3" id="KW-1003">Cell membrane</keyword>
<dbReference type="GO" id="GO:0005886">
    <property type="term" value="C:plasma membrane"/>
    <property type="evidence" value="ECO:0007669"/>
    <property type="project" value="UniProtKB-SubCell"/>
</dbReference>
<evidence type="ECO:0000256" key="2">
    <source>
        <dbReference type="ARBA" id="ARBA00022448"/>
    </source>
</evidence>
<comment type="subcellular location">
    <subcellularLocation>
        <location evidence="1">Cell membrane</location>
        <topology evidence="1">Multi-pass membrane protein</topology>
    </subcellularLocation>
</comment>
<proteinExistence type="predicted"/>
<dbReference type="InterPro" id="IPR005829">
    <property type="entry name" value="Sugar_transporter_CS"/>
</dbReference>
<keyword evidence="5 7" id="KW-1133">Transmembrane helix</keyword>
<feature type="transmembrane region" description="Helical" evidence="7">
    <location>
        <begin position="66"/>
        <end position="83"/>
    </location>
</feature>
<dbReference type="InterPro" id="IPR004638">
    <property type="entry name" value="EmrB-like"/>
</dbReference>
<feature type="transmembrane region" description="Helical" evidence="7">
    <location>
        <begin position="348"/>
        <end position="366"/>
    </location>
</feature>
<evidence type="ECO:0000256" key="7">
    <source>
        <dbReference type="SAM" id="Phobius"/>
    </source>
</evidence>
<dbReference type="Gene3D" id="1.20.1250.20">
    <property type="entry name" value="MFS general substrate transporter like domains"/>
    <property type="match status" value="1"/>
</dbReference>
<evidence type="ECO:0000256" key="1">
    <source>
        <dbReference type="ARBA" id="ARBA00004651"/>
    </source>
</evidence>
<dbReference type="InterPro" id="IPR036259">
    <property type="entry name" value="MFS_trans_sf"/>
</dbReference>
<keyword evidence="10" id="KW-1185">Reference proteome</keyword>
<keyword evidence="2" id="KW-0813">Transport</keyword>
<dbReference type="RefSeq" id="WP_089021304.1">
    <property type="nucleotide sequence ID" value="NZ_LT607412.1"/>
</dbReference>
<dbReference type="SUPFAM" id="SSF103473">
    <property type="entry name" value="MFS general substrate transporter"/>
    <property type="match status" value="1"/>
</dbReference>
<feature type="domain" description="Major facilitator superfamily (MFS) profile" evidence="8">
    <location>
        <begin position="28"/>
        <end position="485"/>
    </location>
</feature>
<feature type="transmembrane region" description="Helical" evidence="7">
    <location>
        <begin position="462"/>
        <end position="481"/>
    </location>
</feature>
<reference evidence="10" key="1">
    <citation type="submission" date="2016-06" db="EMBL/GenBank/DDBJ databases">
        <authorList>
            <person name="Varghese N."/>
            <person name="Submissions Spin"/>
        </authorList>
    </citation>
    <scope>NUCLEOTIDE SEQUENCE [LARGE SCALE GENOMIC DNA]</scope>
    <source>
        <strain evidence="10">DSM 44875</strain>
    </source>
</reference>
<keyword evidence="4 7" id="KW-0812">Transmembrane</keyword>
<dbReference type="InterPro" id="IPR020846">
    <property type="entry name" value="MFS_dom"/>
</dbReference>
<feature type="transmembrane region" description="Helical" evidence="7">
    <location>
        <begin position="423"/>
        <end position="442"/>
    </location>
</feature>
<accession>A0A1C4Y3I8</accession>
<evidence type="ECO:0000313" key="9">
    <source>
        <dbReference type="EMBL" id="SCF15240.1"/>
    </source>
</evidence>
<feature type="transmembrane region" description="Helical" evidence="7">
    <location>
        <begin position="127"/>
        <end position="147"/>
    </location>
</feature>
<dbReference type="Pfam" id="PF07690">
    <property type="entry name" value="MFS_1"/>
    <property type="match status" value="1"/>
</dbReference>
<feature type="transmembrane region" description="Helical" evidence="7">
    <location>
        <begin position="318"/>
        <end position="336"/>
    </location>
</feature>